<dbReference type="Pfam" id="PF13561">
    <property type="entry name" value="adh_short_C2"/>
    <property type="match status" value="1"/>
</dbReference>
<dbReference type="EC" id="1.1.1.100" evidence="3"/>
<dbReference type="Gene3D" id="3.40.50.720">
    <property type="entry name" value="NAD(P)-binding Rossmann-like Domain"/>
    <property type="match status" value="1"/>
</dbReference>
<gene>
    <name evidence="3" type="ORF">JOE21_002480</name>
</gene>
<keyword evidence="3" id="KW-0560">Oxidoreductase</keyword>
<feature type="domain" description="Ketoreductase" evidence="2">
    <location>
        <begin position="11"/>
        <end position="191"/>
    </location>
</feature>
<dbReference type="SUPFAM" id="SSF51735">
    <property type="entry name" value="NAD(P)-binding Rossmann-fold domains"/>
    <property type="match status" value="1"/>
</dbReference>
<organism evidence="3 4">
    <name type="scientific">Desmospora profundinema</name>
    <dbReference type="NCBI Taxonomy" id="1571184"/>
    <lineage>
        <taxon>Bacteria</taxon>
        <taxon>Bacillati</taxon>
        <taxon>Bacillota</taxon>
        <taxon>Bacilli</taxon>
        <taxon>Bacillales</taxon>
        <taxon>Thermoactinomycetaceae</taxon>
        <taxon>Desmospora</taxon>
    </lineage>
</organism>
<evidence type="ECO:0000313" key="4">
    <source>
        <dbReference type="Proteomes" id="UP001185012"/>
    </source>
</evidence>
<protein>
    <submittedName>
        <fullName evidence="3">3-oxoacyl-[acyl-carrier protein] reductase</fullName>
        <ecNumber evidence="3">1.1.1.100</ecNumber>
    </submittedName>
</protein>
<keyword evidence="4" id="KW-1185">Reference proteome</keyword>
<dbReference type="SMART" id="SM00822">
    <property type="entry name" value="PKS_KR"/>
    <property type="match status" value="1"/>
</dbReference>
<comment type="similarity">
    <text evidence="1">Belongs to the short-chain dehydrogenases/reductases (SDR) family.</text>
</comment>
<dbReference type="InterPro" id="IPR020904">
    <property type="entry name" value="Sc_DH/Rdtase_CS"/>
</dbReference>
<dbReference type="PRINTS" id="PR00081">
    <property type="entry name" value="GDHRDH"/>
</dbReference>
<accession>A0ABU1IPZ0</accession>
<evidence type="ECO:0000256" key="1">
    <source>
        <dbReference type="ARBA" id="ARBA00006484"/>
    </source>
</evidence>
<dbReference type="Proteomes" id="UP001185012">
    <property type="component" value="Unassembled WGS sequence"/>
</dbReference>
<dbReference type="GO" id="GO:0004316">
    <property type="term" value="F:3-oxoacyl-[acyl-carrier-protein] reductase (NADPH) activity"/>
    <property type="evidence" value="ECO:0007669"/>
    <property type="project" value="UniProtKB-EC"/>
</dbReference>
<dbReference type="InterPro" id="IPR036291">
    <property type="entry name" value="NAD(P)-bd_dom_sf"/>
</dbReference>
<dbReference type="PROSITE" id="PS00061">
    <property type="entry name" value="ADH_SHORT"/>
    <property type="match status" value="1"/>
</dbReference>
<evidence type="ECO:0000259" key="2">
    <source>
        <dbReference type="SMART" id="SM00822"/>
    </source>
</evidence>
<dbReference type="PANTHER" id="PTHR42760">
    <property type="entry name" value="SHORT-CHAIN DEHYDROGENASES/REDUCTASES FAMILY MEMBER"/>
    <property type="match status" value="1"/>
</dbReference>
<name>A0ABU1IPZ0_9BACL</name>
<evidence type="ECO:0000313" key="3">
    <source>
        <dbReference type="EMBL" id="MDR6226473.1"/>
    </source>
</evidence>
<proteinExistence type="inferred from homology"/>
<dbReference type="RefSeq" id="WP_309866389.1">
    <property type="nucleotide sequence ID" value="NZ_JAVDQG010000005.1"/>
</dbReference>
<sequence>MNTIPFQISGKKVIVTGGGSGIGKQVALQFANQEAEVIIISRTEKQLRKVAAHHPGQLFPVTADLSRREGVEDALQQIISHWSQIDVLVNAAGAICGTSTQDPLIEAEESWQEDIGNNLTSSYFMSHVCAPYMARPGGRMINISSIAAFTGGRRPGAMSYAAAKSGLTGLTFALARELSPEGITANVIAPGFIADTDFTAHWPEVAIQGIVRETPVGRPGHVSDIAAAVQFLASDEASFITGEILHVNGGWTFGY</sequence>
<reference evidence="3 4" key="1">
    <citation type="submission" date="2023-07" db="EMBL/GenBank/DDBJ databases">
        <title>Genomic Encyclopedia of Type Strains, Phase IV (KMG-IV): sequencing the most valuable type-strain genomes for metagenomic binning, comparative biology and taxonomic classification.</title>
        <authorList>
            <person name="Goeker M."/>
        </authorList>
    </citation>
    <scope>NUCLEOTIDE SEQUENCE [LARGE SCALE GENOMIC DNA]</scope>
    <source>
        <strain evidence="3 4">DSM 45903</strain>
    </source>
</reference>
<dbReference type="EMBL" id="JAVDQG010000005">
    <property type="protein sequence ID" value="MDR6226473.1"/>
    <property type="molecule type" value="Genomic_DNA"/>
</dbReference>
<dbReference type="InterPro" id="IPR057326">
    <property type="entry name" value="KR_dom"/>
</dbReference>
<dbReference type="InterPro" id="IPR002347">
    <property type="entry name" value="SDR_fam"/>
</dbReference>
<dbReference type="PANTHER" id="PTHR42760:SF40">
    <property type="entry name" value="3-OXOACYL-[ACYL-CARRIER-PROTEIN] REDUCTASE, CHLOROPLASTIC"/>
    <property type="match status" value="1"/>
</dbReference>
<dbReference type="PRINTS" id="PR00080">
    <property type="entry name" value="SDRFAMILY"/>
</dbReference>
<comment type="caution">
    <text evidence="3">The sequence shown here is derived from an EMBL/GenBank/DDBJ whole genome shotgun (WGS) entry which is preliminary data.</text>
</comment>